<proteinExistence type="predicted"/>
<name>A0ABP3ENT7_9ACTN</name>
<evidence type="ECO:0000313" key="1">
    <source>
        <dbReference type="EMBL" id="GAA0269889.1"/>
    </source>
</evidence>
<keyword evidence="2" id="KW-1185">Reference proteome</keyword>
<gene>
    <name evidence="1" type="ORF">GCM10010302_04310</name>
</gene>
<protein>
    <submittedName>
        <fullName evidence="1">Uncharacterized protein</fullName>
    </submittedName>
</protein>
<comment type="caution">
    <text evidence="1">The sequence shown here is derived from an EMBL/GenBank/DDBJ whole genome shotgun (WGS) entry which is preliminary data.</text>
</comment>
<organism evidence="1 2">
    <name type="scientific">Streptomyces polychromogenes</name>
    <dbReference type="NCBI Taxonomy" id="67342"/>
    <lineage>
        <taxon>Bacteria</taxon>
        <taxon>Bacillati</taxon>
        <taxon>Actinomycetota</taxon>
        <taxon>Actinomycetes</taxon>
        <taxon>Kitasatosporales</taxon>
        <taxon>Streptomycetaceae</taxon>
        <taxon>Streptomyces</taxon>
    </lineage>
</organism>
<reference evidence="2" key="1">
    <citation type="journal article" date="2019" name="Int. J. Syst. Evol. Microbiol.">
        <title>The Global Catalogue of Microorganisms (GCM) 10K type strain sequencing project: providing services to taxonomists for standard genome sequencing and annotation.</title>
        <authorList>
            <consortium name="The Broad Institute Genomics Platform"/>
            <consortium name="The Broad Institute Genome Sequencing Center for Infectious Disease"/>
            <person name="Wu L."/>
            <person name="Ma J."/>
        </authorList>
    </citation>
    <scope>NUCLEOTIDE SEQUENCE [LARGE SCALE GENOMIC DNA]</scope>
    <source>
        <strain evidence="2">JCM 4505</strain>
    </source>
</reference>
<accession>A0ABP3ENT7</accession>
<dbReference type="Proteomes" id="UP001501867">
    <property type="component" value="Unassembled WGS sequence"/>
</dbReference>
<evidence type="ECO:0000313" key="2">
    <source>
        <dbReference type="Proteomes" id="UP001501867"/>
    </source>
</evidence>
<sequence length="231" mass="25021">MIRAGRTAVGRRELADALGMTWPTFRRLKPHDAEGFPEPVSSEGALVLLWDLEQITAHRDGRPQPALPPEEDDEDLLDRREAAVVLAVKPRSIDSYKTDPRLADHVVVVGGVEHWPRGVLRAYGATRGTMTAPSGRPTGSGDMVPRDLLPGRIAELLDADPAVTAAHAVDVLGVSTSTAQKHLQHERAARIAAQMHTEPGLRAEAAADRLGYPPALRRSAVKAAQQLHDKH</sequence>
<dbReference type="EMBL" id="BAAABV010000005">
    <property type="protein sequence ID" value="GAA0269889.1"/>
    <property type="molecule type" value="Genomic_DNA"/>
</dbReference>